<keyword evidence="4 9" id="KW-0997">Cell inner membrane</keyword>
<evidence type="ECO:0000256" key="9">
    <source>
        <dbReference type="RuleBase" id="RU369079"/>
    </source>
</evidence>
<organism evidence="11 12">
    <name type="scientific">Methylobrevis pamukkalensis</name>
    <dbReference type="NCBI Taxonomy" id="1439726"/>
    <lineage>
        <taxon>Bacteria</taxon>
        <taxon>Pseudomonadati</taxon>
        <taxon>Pseudomonadota</taxon>
        <taxon>Alphaproteobacteria</taxon>
        <taxon>Hyphomicrobiales</taxon>
        <taxon>Pleomorphomonadaceae</taxon>
        <taxon>Methylobrevis</taxon>
    </lineage>
</organism>
<evidence type="ECO:0000313" key="12">
    <source>
        <dbReference type="Proteomes" id="UP000094622"/>
    </source>
</evidence>
<gene>
    <name evidence="11" type="ORF">A6302_03970</name>
</gene>
<dbReference type="Pfam" id="PF04290">
    <property type="entry name" value="DctQ"/>
    <property type="match status" value="1"/>
</dbReference>
<dbReference type="PANTHER" id="PTHR35011:SF4">
    <property type="entry name" value="SLL1102 PROTEIN"/>
    <property type="match status" value="1"/>
</dbReference>
<accession>A0A1E3GXF3</accession>
<comment type="subunit">
    <text evidence="9">The complex comprises the extracytoplasmic solute receptor protein and the two transmembrane proteins.</text>
</comment>
<keyword evidence="7 9" id="KW-0472">Membrane</keyword>
<dbReference type="AlphaFoldDB" id="A0A1E3GXF3"/>
<feature type="transmembrane region" description="Helical" evidence="9">
    <location>
        <begin position="91"/>
        <end position="114"/>
    </location>
</feature>
<feature type="transmembrane region" description="Helical" evidence="9">
    <location>
        <begin position="12"/>
        <end position="33"/>
    </location>
</feature>
<comment type="subcellular location">
    <subcellularLocation>
        <location evidence="1 9">Cell inner membrane</location>
        <topology evidence="1 9">Multi-pass membrane protein</topology>
    </subcellularLocation>
</comment>
<evidence type="ECO:0000256" key="8">
    <source>
        <dbReference type="ARBA" id="ARBA00038436"/>
    </source>
</evidence>
<dbReference type="GO" id="GO:0022857">
    <property type="term" value="F:transmembrane transporter activity"/>
    <property type="evidence" value="ECO:0007669"/>
    <property type="project" value="UniProtKB-UniRule"/>
</dbReference>
<keyword evidence="12" id="KW-1185">Reference proteome</keyword>
<evidence type="ECO:0000256" key="7">
    <source>
        <dbReference type="ARBA" id="ARBA00023136"/>
    </source>
</evidence>
<comment type="function">
    <text evidence="9">Part of the tripartite ATP-independent periplasmic (TRAP) transport system.</text>
</comment>
<evidence type="ECO:0000256" key="2">
    <source>
        <dbReference type="ARBA" id="ARBA00022448"/>
    </source>
</evidence>
<dbReference type="InterPro" id="IPR055348">
    <property type="entry name" value="DctQ"/>
</dbReference>
<reference evidence="11 12" key="1">
    <citation type="submission" date="2016-07" db="EMBL/GenBank/DDBJ databases">
        <title>Draft Genome Sequence of Methylobrevis pamukkalensis PK2.</title>
        <authorList>
            <person name="Vasilenko O.V."/>
            <person name="Doronina N.V."/>
            <person name="Shmareva M.N."/>
            <person name="Tarlachkov S.V."/>
            <person name="Mustakhimov I."/>
            <person name="Trotsenko Y.A."/>
        </authorList>
    </citation>
    <scope>NUCLEOTIDE SEQUENCE [LARGE SCALE GENOMIC DNA]</scope>
    <source>
        <strain evidence="11 12">PK2</strain>
    </source>
</reference>
<sequence>MPFLIRISQIIDAISVTVGKAVSWLVLVAVLVSAGNAVSRKVLSASSNAWLEMQWYLFSAVFLLAAAYTLQRGEHVKIDIIYGRLQRRTQVWIEVLGTLFFLFPFVGITLYLTYPLAIQRWVSDEVSSNAGGLPLWPAWMLIPLGFALLGLQGISELIKRIGFLTGTGPDPLEGRVSGPH</sequence>
<proteinExistence type="inferred from homology"/>
<evidence type="ECO:0000256" key="5">
    <source>
        <dbReference type="ARBA" id="ARBA00022692"/>
    </source>
</evidence>
<evidence type="ECO:0000256" key="6">
    <source>
        <dbReference type="ARBA" id="ARBA00022989"/>
    </source>
</evidence>
<comment type="similarity">
    <text evidence="8 9">Belongs to the TRAP transporter small permease family.</text>
</comment>
<dbReference type="RefSeq" id="WP_069308175.1">
    <property type="nucleotide sequence ID" value="NZ_MCRJ01000139.1"/>
</dbReference>
<feature type="transmembrane region" description="Helical" evidence="9">
    <location>
        <begin position="134"/>
        <end position="151"/>
    </location>
</feature>
<keyword evidence="6 9" id="KW-1133">Transmembrane helix</keyword>
<feature type="domain" description="Tripartite ATP-independent periplasmic transporters DctQ component" evidence="10">
    <location>
        <begin position="30"/>
        <end position="160"/>
    </location>
</feature>
<feature type="transmembrane region" description="Helical" evidence="9">
    <location>
        <begin position="53"/>
        <end position="70"/>
    </location>
</feature>
<keyword evidence="3" id="KW-1003">Cell membrane</keyword>
<name>A0A1E3GXF3_9HYPH</name>
<evidence type="ECO:0000256" key="4">
    <source>
        <dbReference type="ARBA" id="ARBA00022519"/>
    </source>
</evidence>
<protein>
    <recommendedName>
        <fullName evidence="9">TRAP transporter small permease protein</fullName>
    </recommendedName>
</protein>
<dbReference type="InterPro" id="IPR007387">
    <property type="entry name" value="TRAP_DctQ"/>
</dbReference>
<evidence type="ECO:0000313" key="11">
    <source>
        <dbReference type="EMBL" id="ODN68738.1"/>
    </source>
</evidence>
<dbReference type="PATRIC" id="fig|1439726.3.peg.4191"/>
<dbReference type="OrthoDB" id="9794346at2"/>
<evidence type="ECO:0000256" key="1">
    <source>
        <dbReference type="ARBA" id="ARBA00004429"/>
    </source>
</evidence>
<comment type="caution">
    <text evidence="11">The sequence shown here is derived from an EMBL/GenBank/DDBJ whole genome shotgun (WGS) entry which is preliminary data.</text>
</comment>
<dbReference type="Proteomes" id="UP000094622">
    <property type="component" value="Unassembled WGS sequence"/>
</dbReference>
<evidence type="ECO:0000256" key="3">
    <source>
        <dbReference type="ARBA" id="ARBA00022475"/>
    </source>
</evidence>
<keyword evidence="2 9" id="KW-0813">Transport</keyword>
<dbReference type="EMBL" id="MCRJ01000139">
    <property type="protein sequence ID" value="ODN68738.1"/>
    <property type="molecule type" value="Genomic_DNA"/>
</dbReference>
<dbReference type="GO" id="GO:0005886">
    <property type="term" value="C:plasma membrane"/>
    <property type="evidence" value="ECO:0007669"/>
    <property type="project" value="UniProtKB-SubCell"/>
</dbReference>
<keyword evidence="5 9" id="KW-0812">Transmembrane</keyword>
<dbReference type="PANTHER" id="PTHR35011">
    <property type="entry name" value="2,3-DIKETO-L-GULONATE TRAP TRANSPORTER SMALL PERMEASE PROTEIN YIAM"/>
    <property type="match status" value="1"/>
</dbReference>
<evidence type="ECO:0000259" key="10">
    <source>
        <dbReference type="Pfam" id="PF04290"/>
    </source>
</evidence>